<evidence type="ECO:0000313" key="8">
    <source>
        <dbReference type="Proteomes" id="UP000836402"/>
    </source>
</evidence>
<gene>
    <name evidence="7" type="ORF">JKIAZH3_G3736</name>
</gene>
<evidence type="ECO:0000259" key="6">
    <source>
        <dbReference type="PROSITE" id="PS50200"/>
    </source>
</evidence>
<dbReference type="InterPro" id="IPR013761">
    <property type="entry name" value="SAM/pointed_sf"/>
</dbReference>
<keyword evidence="8" id="KW-1185">Reference proteome</keyword>
<dbReference type="SMART" id="SM00454">
    <property type="entry name" value="SAM"/>
    <property type="match status" value="1"/>
</dbReference>
<dbReference type="PROSITE" id="PS50105">
    <property type="entry name" value="SAM_DOMAIN"/>
    <property type="match status" value="1"/>
</dbReference>
<dbReference type="Gene3D" id="3.10.20.90">
    <property type="entry name" value="Phosphatidylinositol 3-kinase Catalytic Subunit, Chain A, domain 1"/>
    <property type="match status" value="1"/>
</dbReference>
<feature type="domain" description="SH3" evidence="4">
    <location>
        <begin position="863"/>
        <end position="924"/>
    </location>
</feature>
<dbReference type="EMBL" id="CAJHJG010001140">
    <property type="protein sequence ID" value="CAD6909431.1"/>
    <property type="molecule type" value="Genomic_DNA"/>
</dbReference>
<dbReference type="SUPFAM" id="SSF50044">
    <property type="entry name" value="SH3-domain"/>
    <property type="match status" value="2"/>
</dbReference>
<dbReference type="InterPro" id="IPR001452">
    <property type="entry name" value="SH3_domain"/>
</dbReference>
<dbReference type="Pfam" id="PF00018">
    <property type="entry name" value="SH3_1"/>
    <property type="match status" value="1"/>
</dbReference>
<feature type="region of interest" description="Disordered" evidence="3">
    <location>
        <begin position="426"/>
        <end position="577"/>
    </location>
</feature>
<protein>
    <submittedName>
        <fullName evidence="7">Uncharacterized protein</fullName>
    </submittedName>
</protein>
<feature type="domain" description="SH3" evidence="4">
    <location>
        <begin position="669"/>
        <end position="756"/>
    </location>
</feature>
<feature type="domain" description="SAM" evidence="5">
    <location>
        <begin position="42"/>
        <end position="105"/>
    </location>
</feature>
<feature type="compositionally biased region" description="Low complexity" evidence="3">
    <location>
        <begin position="452"/>
        <end position="478"/>
    </location>
</feature>
<dbReference type="PROSITE" id="PS50200">
    <property type="entry name" value="RA"/>
    <property type="match status" value="1"/>
</dbReference>
<proteinExistence type="predicted"/>
<dbReference type="Gene3D" id="1.10.150.50">
    <property type="entry name" value="Transcription Factor, Ets-1"/>
    <property type="match status" value="1"/>
</dbReference>
<accession>A0ABN7IPU3</accession>
<dbReference type="CDD" id="cd00174">
    <property type="entry name" value="SH3"/>
    <property type="match status" value="1"/>
</dbReference>
<sequence length="1097" mass="111602">MMATGMTAPAPAPGAPTATATATATGPAPPPPSSPSIHVTEWSEAHVAQWLLSLGFTHLAPCFREHGINGDSLVLLDDDNLHEIGVGSVGQRLAILGEIYRLKQSFDIPIEDGDYVPHSAYPTLALPSATASESHIPISNVLSLVQQRNDRIAVLESELSKVTIYLNRLQQDFAQVCQLVGLQKPSSRDAPPIFPFSPMRFEHDPVLLLNPSEKGPAGMGLSSSQQGMPYLPYSANTLSTPMVPLRPSMSGASTVNPTLAPLTGRASIATNGEAAPVAATSTAPLAGTQAVVPTINNNNNSTALAATTAPATATATTTTTALPGFGTGDPENTYRSFRVTLDDPCYRVLPAALKKYKINDDWKKYALIICHGNTERCVTYEEKPLLLFQKLKESKQNPIFMLRHIRDVKNPIALAKAKAEARRLNAATAASARTPTRTGAGVGKVSGKEAQAVTKPTVSSSSAPSTASEEGASTSKAGTPSSGSKVAQTVARFENGSTPRPLTAPLPSGGGTGSGTSTSADSAQPNPEPSTSTSAGAPPSSSDAQPASAPANSSTSRLTGKKSSSAGMSQQPQHPLGSAEWAEAMALRALKNGHDPVRPVLTGAATRLPASASLASVSASASTSASASAGGAAADGTGTSAAASTTPTPTPTTGSSSASGSGSSRTSSLPRKYAIAIYPYPSERDDEFDVELGDTFVVLSKIHGWWAVERDPGADGEGDGRWVELDLPGSREEGRVRVKVVRTGWVPAGCLLEMSTPLAVAVPAVKDRVDPPAAPGAGTGTGESEEKAATLLPADGSAEERKDVEGEASSSKTAPDTTSSSTTTTGPPNPNPNPDPDPDPNAEAAEPQPYMATFPIPPALITSPSTPGIMLMDYTSPPEDRLSLRKNDRLRVFKRYSHWSYCVQEGGSHGRGWVPSWYIGKAYSASSSASNTSGSRRPTGSSRLGLSGGGGGGSGARGGPSSSSSSRSGISSALSSAGAANGKVLPGSSSSSSSKTNGNGNGVAVLESNTSVVSAAPAAAVTAGEGLGMGVLPRPFVASPIGVTENGTKVDDSGGGVGVVGAGAGGDISTDSTASSSVMRITARAGSLSGAHAVPLE</sequence>
<dbReference type="Gene3D" id="2.30.30.40">
    <property type="entry name" value="SH3 Domains"/>
    <property type="match status" value="2"/>
</dbReference>
<feature type="region of interest" description="Disordered" evidence="3">
    <location>
        <begin position="792"/>
        <end position="846"/>
    </location>
</feature>
<dbReference type="CDD" id="cd01786">
    <property type="entry name" value="RA_STE50"/>
    <property type="match status" value="1"/>
</dbReference>
<reference evidence="7" key="1">
    <citation type="submission" date="2020-10" db="EMBL/GenBank/DDBJ databases">
        <authorList>
            <person name="Sedaghatjoo S."/>
        </authorList>
    </citation>
    <scope>NUCLEOTIDE SEQUENCE</scope>
    <source>
        <strain evidence="7">AZH3</strain>
    </source>
</reference>
<feature type="compositionally biased region" description="Low complexity" evidence="3">
    <location>
        <begin position="809"/>
        <end position="826"/>
    </location>
</feature>
<feature type="region of interest" description="Disordered" evidence="3">
    <location>
        <begin position="627"/>
        <end position="667"/>
    </location>
</feature>
<dbReference type="InterPro" id="IPR000159">
    <property type="entry name" value="RA_dom"/>
</dbReference>
<comment type="caution">
    <text evidence="7">The sequence shown here is derived from an EMBL/GenBank/DDBJ whole genome shotgun (WGS) entry which is preliminary data.</text>
</comment>
<dbReference type="InterPro" id="IPR001660">
    <property type="entry name" value="SAM"/>
</dbReference>
<evidence type="ECO:0000256" key="2">
    <source>
        <dbReference type="PROSITE-ProRule" id="PRU00192"/>
    </source>
</evidence>
<feature type="region of interest" description="Disordered" evidence="3">
    <location>
        <begin position="927"/>
        <end position="1002"/>
    </location>
</feature>
<feature type="compositionally biased region" description="Low complexity" evidence="3">
    <location>
        <begin position="426"/>
        <end position="439"/>
    </location>
</feature>
<organism evidence="7 8">
    <name type="scientific">Tilletia caries</name>
    <name type="common">wheat bunt fungus</name>
    <dbReference type="NCBI Taxonomy" id="13290"/>
    <lineage>
        <taxon>Eukaryota</taxon>
        <taxon>Fungi</taxon>
        <taxon>Dikarya</taxon>
        <taxon>Basidiomycota</taxon>
        <taxon>Ustilaginomycotina</taxon>
        <taxon>Exobasidiomycetes</taxon>
        <taxon>Tilletiales</taxon>
        <taxon>Tilletiaceae</taxon>
        <taxon>Tilletia</taxon>
    </lineage>
</organism>
<evidence type="ECO:0000259" key="5">
    <source>
        <dbReference type="PROSITE" id="PS50105"/>
    </source>
</evidence>
<keyword evidence="1 2" id="KW-0728">SH3 domain</keyword>
<feature type="region of interest" description="Disordered" evidence="3">
    <location>
        <begin position="1"/>
        <end position="38"/>
    </location>
</feature>
<dbReference type="SMART" id="SM00314">
    <property type="entry name" value="RA"/>
    <property type="match status" value="1"/>
</dbReference>
<feature type="compositionally biased region" description="Low complexity" evidence="3">
    <location>
        <begin position="529"/>
        <end position="556"/>
    </location>
</feature>
<evidence type="ECO:0000256" key="3">
    <source>
        <dbReference type="SAM" id="MobiDB-lite"/>
    </source>
</evidence>
<feature type="compositionally biased region" description="Low complexity" evidence="3">
    <location>
        <begin position="959"/>
        <end position="994"/>
    </location>
</feature>
<dbReference type="SMART" id="SM00326">
    <property type="entry name" value="SH3"/>
    <property type="match status" value="2"/>
</dbReference>
<name>A0ABN7IPU3_9BASI</name>
<dbReference type="InterPro" id="IPR036028">
    <property type="entry name" value="SH3-like_dom_sf"/>
</dbReference>
<feature type="compositionally biased region" description="Polar residues" evidence="3">
    <location>
        <begin position="557"/>
        <end position="573"/>
    </location>
</feature>
<dbReference type="SUPFAM" id="SSF54236">
    <property type="entry name" value="Ubiquitin-like"/>
    <property type="match status" value="1"/>
</dbReference>
<dbReference type="PROSITE" id="PS50002">
    <property type="entry name" value="SH3"/>
    <property type="match status" value="2"/>
</dbReference>
<feature type="region of interest" description="Disordered" evidence="3">
    <location>
        <begin position="768"/>
        <end position="787"/>
    </location>
</feature>
<evidence type="ECO:0000259" key="4">
    <source>
        <dbReference type="PROSITE" id="PS50002"/>
    </source>
</evidence>
<dbReference type="Pfam" id="PF07647">
    <property type="entry name" value="SAM_2"/>
    <property type="match status" value="1"/>
</dbReference>
<evidence type="ECO:0000256" key="1">
    <source>
        <dbReference type="ARBA" id="ARBA00022443"/>
    </source>
</evidence>
<evidence type="ECO:0000313" key="7">
    <source>
        <dbReference type="EMBL" id="CAD6909431.1"/>
    </source>
</evidence>
<dbReference type="Pfam" id="PF00788">
    <property type="entry name" value="RA"/>
    <property type="match status" value="1"/>
</dbReference>
<feature type="domain" description="Ras-associating" evidence="6">
    <location>
        <begin position="330"/>
        <end position="407"/>
    </location>
</feature>
<dbReference type="SUPFAM" id="SSF47769">
    <property type="entry name" value="SAM/Pointed domain"/>
    <property type="match status" value="1"/>
</dbReference>
<dbReference type="PANTHER" id="PTHR46829">
    <property type="entry name" value="STERILE ALPHA MOTIF DOMAIN-CONTAINING PROTEIN 15"/>
    <property type="match status" value="1"/>
</dbReference>
<dbReference type="Proteomes" id="UP000836402">
    <property type="component" value="Unassembled WGS sequence"/>
</dbReference>
<feature type="compositionally biased region" description="Gly residues" evidence="3">
    <location>
        <begin position="946"/>
        <end position="958"/>
    </location>
</feature>
<dbReference type="InterPro" id="IPR029071">
    <property type="entry name" value="Ubiquitin-like_domsf"/>
</dbReference>
<feature type="compositionally biased region" description="Low complexity" evidence="3">
    <location>
        <begin position="1"/>
        <end position="26"/>
    </location>
</feature>
<feature type="compositionally biased region" description="Low complexity" evidence="3">
    <location>
        <begin position="927"/>
        <end position="945"/>
    </location>
</feature>
<dbReference type="PANTHER" id="PTHR46829:SF1">
    <property type="entry name" value="STERILE ALPHA MOTIF DOMAIN-CONTAINING PROTEIN 15"/>
    <property type="match status" value="1"/>
</dbReference>